<comment type="catalytic activity">
    <reaction evidence="11">
        <text>GTP + H2O = GDP + phosphate + H(+)</text>
        <dbReference type="Rhea" id="RHEA:19669"/>
        <dbReference type="ChEBI" id="CHEBI:15377"/>
        <dbReference type="ChEBI" id="CHEBI:15378"/>
        <dbReference type="ChEBI" id="CHEBI:37565"/>
        <dbReference type="ChEBI" id="CHEBI:43474"/>
        <dbReference type="ChEBI" id="CHEBI:58189"/>
    </reaction>
</comment>
<dbReference type="Pfam" id="PF00350">
    <property type="entry name" value="Dynamin_N"/>
    <property type="match status" value="1"/>
</dbReference>
<dbReference type="SUPFAM" id="SSF52540">
    <property type="entry name" value="P-loop containing nucleoside triphosphate hydrolases"/>
    <property type="match status" value="1"/>
</dbReference>
<dbReference type="RefSeq" id="XP_007874011.1">
    <property type="nucleotide sequence ID" value="XM_007875820.1"/>
</dbReference>
<evidence type="ECO:0000256" key="11">
    <source>
        <dbReference type="ARBA" id="ARBA00048548"/>
    </source>
</evidence>
<reference evidence="15" key="1">
    <citation type="journal article" date="2016" name="Nat. Commun.">
        <title>Genome analysis of three Pneumocystis species reveals adaptation mechanisms to life exclusively in mammalian hosts.</title>
        <authorList>
            <person name="Ma L."/>
            <person name="Chen Z."/>
            <person name="Huang D.W."/>
            <person name="Kutty G."/>
            <person name="Ishihara M."/>
            <person name="Wang H."/>
            <person name="Abouelleil A."/>
            <person name="Bishop L."/>
            <person name="Davey E."/>
            <person name="Deng R."/>
            <person name="Deng X."/>
            <person name="Fan L."/>
            <person name="Fantoni G."/>
            <person name="Fitzgerald M."/>
            <person name="Gogineni E."/>
            <person name="Goldberg J.M."/>
            <person name="Handley G."/>
            <person name="Hu X."/>
            <person name="Huber C."/>
            <person name="Jiao X."/>
            <person name="Jones K."/>
            <person name="Levin J.Z."/>
            <person name="Liu Y."/>
            <person name="Macdonald P."/>
            <person name="Melnikov A."/>
            <person name="Raley C."/>
            <person name="Sassi M."/>
            <person name="Sherman B.T."/>
            <person name="Song X."/>
            <person name="Sykes S."/>
            <person name="Tran B."/>
            <person name="Walsh L."/>
            <person name="Xia Y."/>
            <person name="Yang J."/>
            <person name="Young S."/>
            <person name="Zeng Q."/>
            <person name="Zheng X."/>
            <person name="Stephens R."/>
            <person name="Nusbaum C."/>
            <person name="Birren B.W."/>
            <person name="Azadi P."/>
            <person name="Lempicki R.A."/>
            <person name="Cuomo C.A."/>
            <person name="Kovacs J.A."/>
        </authorList>
    </citation>
    <scope>NUCLEOTIDE SEQUENCE [LARGE SCALE GENOMIC DNA]</scope>
    <source>
        <strain evidence="15">B123</strain>
    </source>
</reference>
<comment type="subcellular location">
    <subcellularLocation>
        <location evidence="1">Mitochondrion outer membrane</location>
        <topology evidence="1">Multi-pass membrane protein</topology>
    </subcellularLocation>
</comment>
<sequence>MDLEIYSSNILSELFLKKSPDYFQEHYQQLLYNNSKLQLLQYAERTKKLLSDLIKFNNKKEWVIHYPSLNKNDKFHETIQKNSKGNETEKKKKFSLERTDCKHIHFTNSLTLKNTSNNSNVIIENIEQKRHKFKTFFSKLNILKLQLKLGEITAVELTQLEKSTIALLLNKKIFENIKHIEVLMERIKNKSSKILVTGDLNSGKSTFCNALLRQKILPEDQQPCTEVFCEIIDSYKNSGKEEVHAIPHGMIYDKQNSNTYTILKIHDLNKIVIDSKTWSYIKIYINNVHTKNQNILRNDTLDITLIDSPGLNFSSMITTAVFSKQEEIDIIIFVVNAKNHFTLSAKEFILNASNEKALLFIVVNKFDSVKDKERCKDVILNQIFNLSPQTYYNASELVHFVNSASVTENNKTFNNSDFEKLEKDLKIFILEKRIKSKLSPGKTYLLNLLTDIKILCETNKYEAIFQIQNLKKELKLITPICKQITEEKKKILNEVKKIIENVCLSASKYSYEHLSTAIMKMEYIQPCNYQGFLKAYSYAMNTKRNMLNYIELCLNDTETFARMKTNRGIDEINNLRIIHIKPFKKIFQPQYMFSKHKNIIKKSAYVDIDLFDFIDFNQKNHTFIAIMGTCSILCGKIAGYHNIITTIFNTFNIIGTKNLKKLIIPFICLAVLSTCSYAILNIPKVIPKKIAKKIRQKLENSDFINQNSLRIISECQKVLKYPQKDLHLLFQKTIKKHYSRKEEILKNWKISKHANIFFSELSLQAEQKCKELNNINIDNYIPNNNNNKH</sequence>
<keyword evidence="15" id="KW-1185">Reference proteome</keyword>
<evidence type="ECO:0000256" key="6">
    <source>
        <dbReference type="ARBA" id="ARBA00022989"/>
    </source>
</evidence>
<dbReference type="OrthoDB" id="9984778at2759"/>
<keyword evidence="6 12" id="KW-1133">Transmembrane helix</keyword>
<dbReference type="GO" id="GO:0005741">
    <property type="term" value="C:mitochondrial outer membrane"/>
    <property type="evidence" value="ECO:0007669"/>
    <property type="project" value="UniProtKB-SubCell"/>
</dbReference>
<name>M7P7L8_PNEMU</name>
<dbReference type="STRING" id="1069680.M7P7L8"/>
<feature type="transmembrane region" description="Helical" evidence="12">
    <location>
        <begin position="662"/>
        <end position="680"/>
    </location>
</feature>
<keyword evidence="7" id="KW-0175">Coiled coil</keyword>
<dbReference type="PANTHER" id="PTHR10465">
    <property type="entry name" value="TRANSMEMBRANE GTPASE FZO1"/>
    <property type="match status" value="1"/>
</dbReference>
<proteinExistence type="predicted"/>
<dbReference type="InterPro" id="IPR027094">
    <property type="entry name" value="Mitofusin_fam"/>
</dbReference>
<evidence type="ECO:0000256" key="1">
    <source>
        <dbReference type="ARBA" id="ARBA00004374"/>
    </source>
</evidence>
<keyword evidence="2 12" id="KW-0812">Transmembrane</keyword>
<keyword evidence="4" id="KW-1000">Mitochondrion outer membrane</keyword>
<dbReference type="GeneID" id="19895725"/>
<keyword evidence="5" id="KW-0378">Hydrolase</keyword>
<dbReference type="HOGENOM" id="CLU_011752_0_0_1"/>
<evidence type="ECO:0000256" key="9">
    <source>
        <dbReference type="ARBA" id="ARBA00023134"/>
    </source>
</evidence>
<accession>M7P7L8</accession>
<dbReference type="AlphaFoldDB" id="M7P7L8"/>
<organism evidence="14 15">
    <name type="scientific">Pneumocystis murina (strain B123)</name>
    <name type="common">Mouse pneumocystis pneumonia agent</name>
    <name type="synonym">Pneumocystis carinii f. sp. muris</name>
    <dbReference type="NCBI Taxonomy" id="1069680"/>
    <lineage>
        <taxon>Eukaryota</taxon>
        <taxon>Fungi</taxon>
        <taxon>Dikarya</taxon>
        <taxon>Ascomycota</taxon>
        <taxon>Taphrinomycotina</taxon>
        <taxon>Pneumocystomycetes</taxon>
        <taxon>Pneumocystaceae</taxon>
        <taxon>Pneumocystis</taxon>
    </lineage>
</organism>
<dbReference type="VEuPathDB" id="FungiDB:PNEG_02031"/>
<protein>
    <recommendedName>
        <fullName evidence="13">Dynamin-type G domain-containing protein</fullName>
    </recommendedName>
</protein>
<dbReference type="OMA" id="RCERMIL"/>
<dbReference type="InterPro" id="IPR030381">
    <property type="entry name" value="G_DYNAMIN_dom"/>
</dbReference>
<dbReference type="InterPro" id="IPR045063">
    <property type="entry name" value="Dynamin_N"/>
</dbReference>
<dbReference type="PANTHER" id="PTHR10465:SF0">
    <property type="entry name" value="SARCALUMENIN"/>
    <property type="match status" value="1"/>
</dbReference>
<feature type="domain" description="Dynamin-type G" evidence="13">
    <location>
        <begin position="188"/>
        <end position="458"/>
    </location>
</feature>
<dbReference type="GO" id="GO:0003924">
    <property type="term" value="F:GTPase activity"/>
    <property type="evidence" value="ECO:0007669"/>
    <property type="project" value="InterPro"/>
</dbReference>
<keyword evidence="9" id="KW-0342">GTP-binding</keyword>
<evidence type="ECO:0000256" key="8">
    <source>
        <dbReference type="ARBA" id="ARBA00023128"/>
    </source>
</evidence>
<dbReference type="eggNOG" id="KOG0448">
    <property type="taxonomic scope" value="Eukaryota"/>
</dbReference>
<evidence type="ECO:0000256" key="4">
    <source>
        <dbReference type="ARBA" id="ARBA00022787"/>
    </source>
</evidence>
<gene>
    <name evidence="14" type="ORF">PNEG_02031</name>
</gene>
<dbReference type="GO" id="GO:1990626">
    <property type="term" value="P:mitochondrial outer membrane fusion"/>
    <property type="evidence" value="ECO:0007669"/>
    <property type="project" value="EnsemblFungi"/>
</dbReference>
<dbReference type="GO" id="GO:0051646">
    <property type="term" value="P:mitochondrion localization"/>
    <property type="evidence" value="ECO:0007669"/>
    <property type="project" value="TreeGrafter"/>
</dbReference>
<evidence type="ECO:0000256" key="7">
    <source>
        <dbReference type="ARBA" id="ARBA00023054"/>
    </source>
</evidence>
<evidence type="ECO:0000256" key="5">
    <source>
        <dbReference type="ARBA" id="ARBA00022801"/>
    </source>
</evidence>
<keyword evidence="10 12" id="KW-0472">Membrane</keyword>
<dbReference type="Gene3D" id="3.40.50.300">
    <property type="entry name" value="P-loop containing nucleotide triphosphate hydrolases"/>
    <property type="match status" value="1"/>
</dbReference>
<evidence type="ECO:0000256" key="3">
    <source>
        <dbReference type="ARBA" id="ARBA00022741"/>
    </source>
</evidence>
<dbReference type="Proteomes" id="UP000011958">
    <property type="component" value="Unassembled WGS sequence"/>
</dbReference>
<evidence type="ECO:0000256" key="2">
    <source>
        <dbReference type="ARBA" id="ARBA00022692"/>
    </source>
</evidence>
<keyword evidence="3" id="KW-0547">Nucleotide-binding</keyword>
<keyword evidence="8" id="KW-0496">Mitochondrion</keyword>
<dbReference type="InterPro" id="IPR027417">
    <property type="entry name" value="P-loop_NTPase"/>
</dbReference>
<comment type="caution">
    <text evidence="14">The sequence shown here is derived from an EMBL/GenBank/DDBJ whole genome shotgun (WGS) entry which is preliminary data.</text>
</comment>
<evidence type="ECO:0000313" key="14">
    <source>
        <dbReference type="EMBL" id="EMR09850.1"/>
    </source>
</evidence>
<evidence type="ECO:0000256" key="10">
    <source>
        <dbReference type="ARBA" id="ARBA00023136"/>
    </source>
</evidence>
<dbReference type="GO" id="GO:0005525">
    <property type="term" value="F:GTP binding"/>
    <property type="evidence" value="ECO:0007669"/>
    <property type="project" value="UniProtKB-KW"/>
</dbReference>
<evidence type="ECO:0000313" key="15">
    <source>
        <dbReference type="Proteomes" id="UP000011958"/>
    </source>
</evidence>
<evidence type="ECO:0000259" key="13">
    <source>
        <dbReference type="PROSITE" id="PS51718"/>
    </source>
</evidence>
<dbReference type="EMBL" id="AFWA02000009">
    <property type="protein sequence ID" value="EMR09850.1"/>
    <property type="molecule type" value="Genomic_DNA"/>
</dbReference>
<evidence type="ECO:0000256" key="12">
    <source>
        <dbReference type="SAM" id="Phobius"/>
    </source>
</evidence>
<dbReference type="PROSITE" id="PS51718">
    <property type="entry name" value="G_DYNAMIN_2"/>
    <property type="match status" value="1"/>
</dbReference>
<dbReference type="FunFam" id="3.40.50.300:FF:000638">
    <property type="entry name" value="Transmembrane GTPase Fzo1, putative"/>
    <property type="match status" value="1"/>
</dbReference>